<keyword evidence="3 10" id="KW-0436">Ligase</keyword>
<keyword evidence="5 10" id="KW-0067">ATP-binding</keyword>
<evidence type="ECO:0000256" key="8">
    <source>
        <dbReference type="ARBA" id="ARBA00049929"/>
    </source>
</evidence>
<dbReference type="Gene3D" id="1.10.240.10">
    <property type="entry name" value="Tyrosyl-Transfer RNA Synthetase"/>
    <property type="match status" value="1"/>
</dbReference>
<dbReference type="KEGG" id="aca:ACP_2592"/>
<organism evidence="11 12">
    <name type="scientific">Acidobacterium capsulatum (strain ATCC 51196 / DSM 11244 / BCRC 80197 / JCM 7670 / NBRC 15755 / NCIMB 13165 / 161)</name>
    <dbReference type="NCBI Taxonomy" id="240015"/>
    <lineage>
        <taxon>Bacteria</taxon>
        <taxon>Pseudomonadati</taxon>
        <taxon>Acidobacteriota</taxon>
        <taxon>Terriglobia</taxon>
        <taxon>Terriglobales</taxon>
        <taxon>Acidobacteriaceae</taxon>
        <taxon>Acidobacterium</taxon>
    </lineage>
</organism>
<evidence type="ECO:0000256" key="7">
    <source>
        <dbReference type="ARBA" id="ARBA00023146"/>
    </source>
</evidence>
<dbReference type="GO" id="GO:0005524">
    <property type="term" value="F:ATP binding"/>
    <property type="evidence" value="ECO:0007669"/>
    <property type="project" value="UniProtKB-KW"/>
</dbReference>
<accession>C1F2D5</accession>
<evidence type="ECO:0000256" key="9">
    <source>
        <dbReference type="NCBIfam" id="TIGR00233"/>
    </source>
</evidence>
<dbReference type="PROSITE" id="PS00178">
    <property type="entry name" value="AA_TRNA_LIGASE_I"/>
    <property type="match status" value="1"/>
</dbReference>
<dbReference type="GO" id="GO:0005829">
    <property type="term" value="C:cytosol"/>
    <property type="evidence" value="ECO:0007669"/>
    <property type="project" value="TreeGrafter"/>
</dbReference>
<dbReference type="Gene3D" id="3.40.50.620">
    <property type="entry name" value="HUPs"/>
    <property type="match status" value="1"/>
</dbReference>
<proteinExistence type="inferred from homology"/>
<evidence type="ECO:0000256" key="4">
    <source>
        <dbReference type="ARBA" id="ARBA00022741"/>
    </source>
</evidence>
<dbReference type="PANTHER" id="PTHR43766">
    <property type="entry name" value="TRYPTOPHAN--TRNA LIGASE, MITOCHONDRIAL"/>
    <property type="match status" value="1"/>
</dbReference>
<dbReference type="FunFam" id="1.10.240.10:FF:000005">
    <property type="entry name" value="Tryptophan--tRNA ligase"/>
    <property type="match status" value="1"/>
</dbReference>
<reference evidence="11 12" key="1">
    <citation type="journal article" date="2009" name="Appl. Environ. Microbiol.">
        <title>Three genomes from the phylum Acidobacteria provide insight into the lifestyles of these microorganisms in soils.</title>
        <authorList>
            <person name="Ward N.L."/>
            <person name="Challacombe J.F."/>
            <person name="Janssen P.H."/>
            <person name="Henrissat B."/>
            <person name="Coutinho P.M."/>
            <person name="Wu M."/>
            <person name="Xie G."/>
            <person name="Haft D.H."/>
            <person name="Sait M."/>
            <person name="Badger J."/>
            <person name="Barabote R.D."/>
            <person name="Bradley B."/>
            <person name="Brettin T.S."/>
            <person name="Brinkac L.M."/>
            <person name="Bruce D."/>
            <person name="Creasy T."/>
            <person name="Daugherty S.C."/>
            <person name="Davidsen T.M."/>
            <person name="DeBoy R.T."/>
            <person name="Detter J.C."/>
            <person name="Dodson R.J."/>
            <person name="Durkin A.S."/>
            <person name="Ganapathy A."/>
            <person name="Gwinn-Giglio M."/>
            <person name="Han C.S."/>
            <person name="Khouri H."/>
            <person name="Kiss H."/>
            <person name="Kothari S.P."/>
            <person name="Madupu R."/>
            <person name="Nelson K.E."/>
            <person name="Nelson W.C."/>
            <person name="Paulsen I."/>
            <person name="Penn K."/>
            <person name="Ren Q."/>
            <person name="Rosovitz M.J."/>
            <person name="Selengut J.D."/>
            <person name="Shrivastava S."/>
            <person name="Sullivan S.A."/>
            <person name="Tapia R."/>
            <person name="Thompson L.S."/>
            <person name="Watkins K.L."/>
            <person name="Yang Q."/>
            <person name="Yu C."/>
            <person name="Zafar N."/>
            <person name="Zhou L."/>
            <person name="Kuske C.R."/>
        </authorList>
    </citation>
    <scope>NUCLEOTIDE SEQUENCE [LARGE SCALE GENOMIC DNA]</scope>
    <source>
        <strain evidence="12">ATCC 51196 / DSM 11244 / BCRC 80197 / JCM 7670 / NBRC 15755 / NCIMB 13165 / 161</strain>
    </source>
</reference>
<dbReference type="SUPFAM" id="SSF52374">
    <property type="entry name" value="Nucleotidylyl transferase"/>
    <property type="match status" value="1"/>
</dbReference>
<sequence length="530" mass="61059">MPITTTDQKKRVLSGMRPTGKLHLGNYMGALANWVRLQHEYECYFFIADWHALTTDYADPSRIKQNTLDVALDWLAAGLDPERCTIFIQSHVPQHAELHLLFSMLTPLGWLERVPTYKEQMENLTTKDLTTYGFLGYPLLQSADILLYQADYVPVGQDQVAHVELTREVARRFNSMYKSSILSEPESLLTPTPKLPGTDGRKMSKSYGNTIGLSESPMAVATKIHRMSTNGQRMTPSDPGDPDLCPVGDLHKIFSSAEVIAQTQEGCRKASLPCEWCKIEAGHSVVAITDPFHEKRQRYEARIDETWEMLREQSRKAAARAEETMLPVRAAMGITHELGAVRRYFGLTAQEREKLYHLEDCEDWLAVASDQRTIFLRDYWVNNLVSRDARLSQEANRVFTTLEREIEEPYLTAKKKRVLVTAAVEEPDGWHFRIPARSYEIWTLLCWKRPEDDLYDFVLPQNVYAQAFAQAKRLLRKNEQIHLRVRQHGDKWQLQFVDLNRPEVSNGANIAPEVEFIDITEYLRNYRPLL</sequence>
<dbReference type="InterPro" id="IPR014729">
    <property type="entry name" value="Rossmann-like_a/b/a_fold"/>
</dbReference>
<dbReference type="PANTHER" id="PTHR43766:SF1">
    <property type="entry name" value="TRYPTOPHAN--TRNA LIGASE, MITOCHONDRIAL"/>
    <property type="match status" value="1"/>
</dbReference>
<keyword evidence="6 10" id="KW-0648">Protein biosynthesis</keyword>
<dbReference type="GO" id="GO:0004830">
    <property type="term" value="F:tryptophan-tRNA ligase activity"/>
    <property type="evidence" value="ECO:0007669"/>
    <property type="project" value="UniProtKB-UniRule"/>
</dbReference>
<evidence type="ECO:0000256" key="3">
    <source>
        <dbReference type="ARBA" id="ARBA00022598"/>
    </source>
</evidence>
<gene>
    <name evidence="11" type="primary">trpS</name>
    <name evidence="11" type="ordered locus">ACP_2592</name>
</gene>
<keyword evidence="7 10" id="KW-0030">Aminoacyl-tRNA synthetase</keyword>
<dbReference type="RefSeq" id="WP_015897661.1">
    <property type="nucleotide sequence ID" value="NC_012483.1"/>
</dbReference>
<dbReference type="InterPro" id="IPR002305">
    <property type="entry name" value="aa-tRNA-synth_Ic"/>
</dbReference>
<evidence type="ECO:0000256" key="1">
    <source>
        <dbReference type="ARBA" id="ARBA00005594"/>
    </source>
</evidence>
<dbReference type="eggNOG" id="COG0180">
    <property type="taxonomic scope" value="Bacteria"/>
</dbReference>
<evidence type="ECO:0000313" key="12">
    <source>
        <dbReference type="Proteomes" id="UP000002207"/>
    </source>
</evidence>
<dbReference type="GO" id="GO:0006436">
    <property type="term" value="P:tryptophanyl-tRNA aminoacylation"/>
    <property type="evidence" value="ECO:0007669"/>
    <property type="project" value="UniProtKB-UniRule"/>
</dbReference>
<dbReference type="PRINTS" id="PR01039">
    <property type="entry name" value="TRNASYNTHTRP"/>
</dbReference>
<dbReference type="InterPro" id="IPR050203">
    <property type="entry name" value="Trp-tRNA_synthetase"/>
</dbReference>
<dbReference type="AlphaFoldDB" id="C1F2D5"/>
<evidence type="ECO:0000256" key="6">
    <source>
        <dbReference type="ARBA" id="ARBA00022917"/>
    </source>
</evidence>
<evidence type="ECO:0000256" key="2">
    <source>
        <dbReference type="ARBA" id="ARBA00013161"/>
    </source>
</evidence>
<dbReference type="InterPro" id="IPR002306">
    <property type="entry name" value="Trp-tRNA-ligase"/>
</dbReference>
<keyword evidence="12" id="KW-1185">Reference proteome</keyword>
<comment type="similarity">
    <text evidence="1 10">Belongs to the class-I aminoacyl-tRNA synthetase family.</text>
</comment>
<dbReference type="STRING" id="240015.ACP_2592"/>
<dbReference type="CDD" id="cd00806">
    <property type="entry name" value="TrpRS_core"/>
    <property type="match status" value="1"/>
</dbReference>
<dbReference type="InterPro" id="IPR001412">
    <property type="entry name" value="aa-tRNA-synth_I_CS"/>
</dbReference>
<dbReference type="InParanoid" id="C1F2D5"/>
<dbReference type="EC" id="6.1.1.2" evidence="2 9"/>
<evidence type="ECO:0000256" key="10">
    <source>
        <dbReference type="RuleBase" id="RU363036"/>
    </source>
</evidence>
<evidence type="ECO:0000256" key="5">
    <source>
        <dbReference type="ARBA" id="ARBA00022840"/>
    </source>
</evidence>
<name>C1F2D5_ACIC5</name>
<dbReference type="FunCoup" id="C1F2D5">
    <property type="interactions" value="490"/>
</dbReference>
<protein>
    <recommendedName>
        <fullName evidence="2 9">Tryptophan--tRNA ligase</fullName>
        <ecNumber evidence="2 9">6.1.1.2</ecNumber>
    </recommendedName>
</protein>
<dbReference type="EMBL" id="CP001472">
    <property type="protein sequence ID" value="ACO32298.1"/>
    <property type="molecule type" value="Genomic_DNA"/>
</dbReference>
<dbReference type="NCBIfam" id="TIGR00233">
    <property type="entry name" value="trpS"/>
    <property type="match status" value="1"/>
</dbReference>
<dbReference type="Pfam" id="PF00579">
    <property type="entry name" value="tRNA-synt_1b"/>
    <property type="match status" value="1"/>
</dbReference>
<comment type="catalytic activity">
    <reaction evidence="8">
        <text>tRNA(Trp) + L-tryptophan + ATP = L-tryptophyl-tRNA(Trp) + AMP + diphosphate + H(+)</text>
        <dbReference type="Rhea" id="RHEA:24080"/>
        <dbReference type="Rhea" id="RHEA-COMP:9671"/>
        <dbReference type="Rhea" id="RHEA-COMP:9705"/>
        <dbReference type="ChEBI" id="CHEBI:15378"/>
        <dbReference type="ChEBI" id="CHEBI:30616"/>
        <dbReference type="ChEBI" id="CHEBI:33019"/>
        <dbReference type="ChEBI" id="CHEBI:57912"/>
        <dbReference type="ChEBI" id="CHEBI:78442"/>
        <dbReference type="ChEBI" id="CHEBI:78535"/>
        <dbReference type="ChEBI" id="CHEBI:456215"/>
        <dbReference type="EC" id="6.1.1.2"/>
    </reaction>
</comment>
<dbReference type="HOGENOM" id="CLU_029244_0_3_0"/>
<dbReference type="Proteomes" id="UP000002207">
    <property type="component" value="Chromosome"/>
</dbReference>
<evidence type="ECO:0000313" key="11">
    <source>
        <dbReference type="EMBL" id="ACO32298.1"/>
    </source>
</evidence>
<dbReference type="FunFam" id="3.40.50.620:FF:000094">
    <property type="entry name" value="Tryptophan--tRNA ligase"/>
    <property type="match status" value="1"/>
</dbReference>
<keyword evidence="4 10" id="KW-0547">Nucleotide-binding</keyword>